<reference evidence="3" key="1">
    <citation type="journal article" date="2023" name="G3 (Bethesda)">
        <title>Whole genome assemblies of Zophobas morio and Tenebrio molitor.</title>
        <authorList>
            <person name="Kaur S."/>
            <person name="Stinson S.A."/>
            <person name="diCenzo G.C."/>
        </authorList>
    </citation>
    <scope>NUCLEOTIDE SEQUENCE</scope>
    <source>
        <strain evidence="3">QUZm001</strain>
    </source>
</reference>
<gene>
    <name evidence="3" type="ORF">Zmor_023148</name>
</gene>
<dbReference type="EMBL" id="JALNTZ010000007">
    <property type="protein sequence ID" value="KAJ3645498.1"/>
    <property type="molecule type" value="Genomic_DNA"/>
</dbReference>
<dbReference type="InterPro" id="IPR018247">
    <property type="entry name" value="EF_Hand_1_Ca_BS"/>
</dbReference>
<sequence>MIVARVVQNPALQKLFRRLSLSNGDLRLSNNLHASASVSALPGKFLQQDPQVPIKANSRSVSLGRKVEKLLVRTMSNEATTSTSNVELPKAKGNRLALEKSPYLLQHATNPVDWYPWGEEAFDRAKKENKLIFLSVGYSTCHWCHVMEKESFENDDVAKIMNQHFVNIKVDREERPDVDKLYMSFVQASVGGGGWPMSVFLTPNLEPLAGGTYFPPEDKYGRPGFKTVLKSIAEQWRTKQSAIANSGKYSLEVLRKVSEREIPCKQSINVPGDEVWKKCLLQLSHSYEDDFGGFSAQPKFPQPSNFNFLFHMYSRDKNSEQGYQCLRMCLHTLKKMAYGGIHDHVNCGFARYSVDDRWHVPHFEKMLYDQGQLAVSYADAYVVSKDEFFAESLKDILLYVTRDLSHPLGGFYGAEDADSFPYEGAPHKQEGAFCVWEYDEIANLLDQDKTGEISHRDLFIYHYNIKENGNVSPAQDPHHELKKKNVLVCFGSYEDTARKFETDVDQVKKILKTCHEVLYAERQKRPKPHTDTKIVTSWNGLMISGFAKAGFVLKNQDYINRAILAASFIKKFLFNEREKTLLRCCYRGDEGKVVQTAVPINGFLDDYAFLIRGLLDLYEASLDADWLLWAEVLQEQQDRLFWDAKGSGYFTSPENDSSILIRGKEDQDGAEPCGNSVSVHNLLRLAAYLDRPDLRAKAGRTLTVFADRLKSIPVALPEMTSALLLYHNSPTQVFIAGETEDNNTQALLDVVRSRYIPGRILAVTDGPSGRAGLLYQRHESLSRLKPIQGKSAAYVCRNFACSLPVTEPEELANSLDGKGEGGQASSSSDEE</sequence>
<accession>A0AA38HXU7</accession>
<dbReference type="PIRSF" id="PIRSF006402">
    <property type="entry name" value="UCP006402_thioredoxin"/>
    <property type="match status" value="1"/>
</dbReference>
<dbReference type="Pfam" id="PF03190">
    <property type="entry name" value="Thioredox_DsbH"/>
    <property type="match status" value="1"/>
</dbReference>
<dbReference type="AlphaFoldDB" id="A0AA38HXU7"/>
<feature type="domain" description="Spermatogenesis-associated protein 20-like TRX" evidence="2">
    <location>
        <begin position="94"/>
        <end position="252"/>
    </location>
</feature>
<proteinExistence type="predicted"/>
<dbReference type="Proteomes" id="UP001168821">
    <property type="component" value="Unassembled WGS sequence"/>
</dbReference>
<dbReference type="InterPro" id="IPR004879">
    <property type="entry name" value="Ssp411-like_TRX"/>
</dbReference>
<dbReference type="SUPFAM" id="SSF52833">
    <property type="entry name" value="Thioredoxin-like"/>
    <property type="match status" value="1"/>
</dbReference>
<evidence type="ECO:0000313" key="3">
    <source>
        <dbReference type="EMBL" id="KAJ3645498.1"/>
    </source>
</evidence>
<dbReference type="PANTHER" id="PTHR42899:SF1">
    <property type="entry name" value="SPERMATOGENESIS-ASSOCIATED PROTEIN 20"/>
    <property type="match status" value="1"/>
</dbReference>
<dbReference type="CDD" id="cd02955">
    <property type="entry name" value="SSP411"/>
    <property type="match status" value="1"/>
</dbReference>
<dbReference type="InterPro" id="IPR008928">
    <property type="entry name" value="6-hairpin_glycosidase_sf"/>
</dbReference>
<dbReference type="PROSITE" id="PS00018">
    <property type="entry name" value="EF_HAND_1"/>
    <property type="match status" value="1"/>
</dbReference>
<evidence type="ECO:0000256" key="1">
    <source>
        <dbReference type="SAM" id="MobiDB-lite"/>
    </source>
</evidence>
<dbReference type="InterPro" id="IPR036249">
    <property type="entry name" value="Thioredoxin-like_sf"/>
</dbReference>
<dbReference type="PANTHER" id="PTHR42899">
    <property type="entry name" value="SPERMATOGENESIS-ASSOCIATED PROTEIN 20"/>
    <property type="match status" value="1"/>
</dbReference>
<feature type="region of interest" description="Disordered" evidence="1">
    <location>
        <begin position="810"/>
        <end position="831"/>
    </location>
</feature>
<dbReference type="Gene3D" id="3.40.30.10">
    <property type="entry name" value="Glutaredoxin"/>
    <property type="match status" value="1"/>
</dbReference>
<evidence type="ECO:0000313" key="4">
    <source>
        <dbReference type="Proteomes" id="UP001168821"/>
    </source>
</evidence>
<dbReference type="InterPro" id="IPR024705">
    <property type="entry name" value="Ssp411"/>
</dbReference>
<comment type="caution">
    <text evidence="3">The sequence shown here is derived from an EMBL/GenBank/DDBJ whole genome shotgun (WGS) entry which is preliminary data.</text>
</comment>
<dbReference type="GO" id="GO:0005975">
    <property type="term" value="P:carbohydrate metabolic process"/>
    <property type="evidence" value="ECO:0007669"/>
    <property type="project" value="InterPro"/>
</dbReference>
<keyword evidence="4" id="KW-1185">Reference proteome</keyword>
<dbReference type="SUPFAM" id="SSF48208">
    <property type="entry name" value="Six-hairpin glycosidases"/>
    <property type="match status" value="1"/>
</dbReference>
<organism evidence="3 4">
    <name type="scientific">Zophobas morio</name>
    <dbReference type="NCBI Taxonomy" id="2755281"/>
    <lineage>
        <taxon>Eukaryota</taxon>
        <taxon>Metazoa</taxon>
        <taxon>Ecdysozoa</taxon>
        <taxon>Arthropoda</taxon>
        <taxon>Hexapoda</taxon>
        <taxon>Insecta</taxon>
        <taxon>Pterygota</taxon>
        <taxon>Neoptera</taxon>
        <taxon>Endopterygota</taxon>
        <taxon>Coleoptera</taxon>
        <taxon>Polyphaga</taxon>
        <taxon>Cucujiformia</taxon>
        <taxon>Tenebrionidae</taxon>
        <taxon>Zophobas</taxon>
    </lineage>
</organism>
<protein>
    <recommendedName>
        <fullName evidence="2">Spermatogenesis-associated protein 20-like TRX domain-containing protein</fullName>
    </recommendedName>
</protein>
<evidence type="ECO:0000259" key="2">
    <source>
        <dbReference type="Pfam" id="PF03190"/>
    </source>
</evidence>
<name>A0AA38HXU7_9CUCU</name>